<comment type="caution">
    <text evidence="1">The sequence shown here is derived from an EMBL/GenBank/DDBJ whole genome shotgun (WGS) entry which is preliminary data.</text>
</comment>
<sequence>MHEPEVATRMCFSGFCADFRSHLQLSEKAELEAKPIAANRFNRVFEVVDLRVFRETRSRVLNGIVDALKDYIQGMGGVGKMIDSSEFDFE</sequence>
<evidence type="ECO:0000313" key="2">
    <source>
        <dbReference type="Proteomes" id="UP001396334"/>
    </source>
</evidence>
<dbReference type="EMBL" id="JBBPBN010000009">
    <property type="protein sequence ID" value="KAK9032501.1"/>
    <property type="molecule type" value="Genomic_DNA"/>
</dbReference>
<proteinExistence type="predicted"/>
<gene>
    <name evidence="1" type="ORF">V6N11_056761</name>
</gene>
<protein>
    <submittedName>
        <fullName evidence="1">Uncharacterized protein</fullName>
    </submittedName>
</protein>
<organism evidence="1 2">
    <name type="scientific">Hibiscus sabdariffa</name>
    <name type="common">roselle</name>
    <dbReference type="NCBI Taxonomy" id="183260"/>
    <lineage>
        <taxon>Eukaryota</taxon>
        <taxon>Viridiplantae</taxon>
        <taxon>Streptophyta</taxon>
        <taxon>Embryophyta</taxon>
        <taxon>Tracheophyta</taxon>
        <taxon>Spermatophyta</taxon>
        <taxon>Magnoliopsida</taxon>
        <taxon>eudicotyledons</taxon>
        <taxon>Gunneridae</taxon>
        <taxon>Pentapetalae</taxon>
        <taxon>rosids</taxon>
        <taxon>malvids</taxon>
        <taxon>Malvales</taxon>
        <taxon>Malvaceae</taxon>
        <taxon>Malvoideae</taxon>
        <taxon>Hibiscus</taxon>
    </lineage>
</organism>
<name>A0ABR2T4U6_9ROSI</name>
<keyword evidence="2" id="KW-1185">Reference proteome</keyword>
<evidence type="ECO:0000313" key="1">
    <source>
        <dbReference type="EMBL" id="KAK9032501.1"/>
    </source>
</evidence>
<reference evidence="1 2" key="1">
    <citation type="journal article" date="2024" name="G3 (Bethesda)">
        <title>Genome assembly of Hibiscus sabdariffa L. provides insights into metabolisms of medicinal natural products.</title>
        <authorList>
            <person name="Kim T."/>
        </authorList>
    </citation>
    <scope>NUCLEOTIDE SEQUENCE [LARGE SCALE GENOMIC DNA]</scope>
    <source>
        <strain evidence="1">TK-2024</strain>
        <tissue evidence="1">Old leaves</tissue>
    </source>
</reference>
<dbReference type="Proteomes" id="UP001396334">
    <property type="component" value="Unassembled WGS sequence"/>
</dbReference>
<accession>A0ABR2T4U6</accession>